<name>A0A7Z0EC45_9MICC</name>
<sequence>MRKQRSRESVQRSNPFTHVPEDEPEDVGDLRDDVLGAETIIKGPPEPLATIPSPAGATPWPRVTLEDHRLITVVGLHGGAGTSTVASMLGERSLDAGTGWPVASGWVRPLPRLGVVVVARTHWVGLKAAEDFTQQWLAGDLHESRLLGLVLVDDGPKLLDQQQRAVKRLLRKVPIGAHLPWVESWRIHPPDFGRPPRRLQKIIRTFHHQAEEDPA</sequence>
<feature type="compositionally biased region" description="Basic and acidic residues" evidence="1">
    <location>
        <begin position="1"/>
        <end position="10"/>
    </location>
</feature>
<protein>
    <submittedName>
        <fullName evidence="2">Uncharacterized protein</fullName>
    </submittedName>
</protein>
<gene>
    <name evidence="2" type="ORF">HNR11_002787</name>
</gene>
<dbReference type="Proteomes" id="UP000560069">
    <property type="component" value="Unassembled WGS sequence"/>
</dbReference>
<dbReference type="EMBL" id="JACCFQ010000002">
    <property type="protein sequence ID" value="NYJ18197.1"/>
    <property type="molecule type" value="Genomic_DNA"/>
</dbReference>
<evidence type="ECO:0000256" key="1">
    <source>
        <dbReference type="SAM" id="MobiDB-lite"/>
    </source>
</evidence>
<feature type="region of interest" description="Disordered" evidence="1">
    <location>
        <begin position="1"/>
        <end position="29"/>
    </location>
</feature>
<dbReference type="Pfam" id="PF20373">
    <property type="entry name" value="DUF6668"/>
    <property type="match status" value="1"/>
</dbReference>
<keyword evidence="3" id="KW-1185">Reference proteome</keyword>
<comment type="caution">
    <text evidence="2">The sequence shown here is derived from an EMBL/GenBank/DDBJ whole genome shotgun (WGS) entry which is preliminary data.</text>
</comment>
<dbReference type="AlphaFoldDB" id="A0A7Z0EC45"/>
<dbReference type="InterPro" id="IPR046609">
    <property type="entry name" value="DUF6668"/>
</dbReference>
<proteinExistence type="predicted"/>
<dbReference type="RefSeq" id="WP_179443117.1">
    <property type="nucleotide sequence ID" value="NZ_BAAALK010000005.1"/>
</dbReference>
<accession>A0A7Z0EC45</accession>
<evidence type="ECO:0000313" key="3">
    <source>
        <dbReference type="Proteomes" id="UP000560069"/>
    </source>
</evidence>
<evidence type="ECO:0000313" key="2">
    <source>
        <dbReference type="EMBL" id="NYJ18197.1"/>
    </source>
</evidence>
<organism evidence="2 3">
    <name type="scientific">Nesterenkonia sandarakina</name>
    <dbReference type="NCBI Taxonomy" id="272918"/>
    <lineage>
        <taxon>Bacteria</taxon>
        <taxon>Bacillati</taxon>
        <taxon>Actinomycetota</taxon>
        <taxon>Actinomycetes</taxon>
        <taxon>Micrococcales</taxon>
        <taxon>Micrococcaceae</taxon>
        <taxon>Nesterenkonia</taxon>
    </lineage>
</organism>
<reference evidence="2 3" key="1">
    <citation type="submission" date="2020-07" db="EMBL/GenBank/DDBJ databases">
        <title>Sequencing the genomes of 1000 actinobacteria strains.</title>
        <authorList>
            <person name="Klenk H.-P."/>
        </authorList>
    </citation>
    <scope>NUCLEOTIDE SEQUENCE [LARGE SCALE GENOMIC DNA]</scope>
    <source>
        <strain evidence="2 3">DSM 15664</strain>
    </source>
</reference>